<evidence type="ECO:0000313" key="3">
    <source>
        <dbReference type="Proteomes" id="UP001295684"/>
    </source>
</evidence>
<feature type="transmembrane region" description="Helical" evidence="1">
    <location>
        <begin position="111"/>
        <end position="137"/>
    </location>
</feature>
<proteinExistence type="predicted"/>
<reference evidence="2" key="1">
    <citation type="submission" date="2023-07" db="EMBL/GenBank/DDBJ databases">
        <authorList>
            <consortium name="AG Swart"/>
            <person name="Singh M."/>
            <person name="Singh A."/>
            <person name="Seah K."/>
            <person name="Emmerich C."/>
        </authorList>
    </citation>
    <scope>NUCLEOTIDE SEQUENCE</scope>
    <source>
        <strain evidence="2">DP1</strain>
    </source>
</reference>
<evidence type="ECO:0000313" key="2">
    <source>
        <dbReference type="EMBL" id="CAI2368801.1"/>
    </source>
</evidence>
<organism evidence="2 3">
    <name type="scientific">Euplotes crassus</name>
    <dbReference type="NCBI Taxonomy" id="5936"/>
    <lineage>
        <taxon>Eukaryota</taxon>
        <taxon>Sar</taxon>
        <taxon>Alveolata</taxon>
        <taxon>Ciliophora</taxon>
        <taxon>Intramacronucleata</taxon>
        <taxon>Spirotrichea</taxon>
        <taxon>Hypotrichia</taxon>
        <taxon>Euplotida</taxon>
        <taxon>Euplotidae</taxon>
        <taxon>Moneuplotes</taxon>
    </lineage>
</organism>
<keyword evidence="3" id="KW-1185">Reference proteome</keyword>
<protein>
    <submittedName>
        <fullName evidence="2">Uncharacterized protein</fullName>
    </submittedName>
</protein>
<keyword evidence="1" id="KW-1133">Transmembrane helix</keyword>
<comment type="caution">
    <text evidence="2">The sequence shown here is derived from an EMBL/GenBank/DDBJ whole genome shotgun (WGS) entry which is preliminary data.</text>
</comment>
<keyword evidence="1" id="KW-0472">Membrane</keyword>
<gene>
    <name evidence="2" type="ORF">ECRASSUSDP1_LOCUS10097</name>
</gene>
<dbReference type="AlphaFoldDB" id="A0AAD1XF53"/>
<name>A0AAD1XF53_EUPCR</name>
<dbReference type="Proteomes" id="UP001295684">
    <property type="component" value="Unassembled WGS sequence"/>
</dbReference>
<feature type="transmembrane region" description="Helical" evidence="1">
    <location>
        <begin position="83"/>
        <end position="105"/>
    </location>
</feature>
<evidence type="ECO:0000256" key="1">
    <source>
        <dbReference type="SAM" id="Phobius"/>
    </source>
</evidence>
<accession>A0AAD1XF53</accession>
<keyword evidence="1" id="KW-0812">Transmembrane</keyword>
<feature type="transmembrane region" description="Helical" evidence="1">
    <location>
        <begin position="16"/>
        <end position="35"/>
    </location>
</feature>
<dbReference type="EMBL" id="CAMPGE010009942">
    <property type="protein sequence ID" value="CAI2368801.1"/>
    <property type="molecule type" value="Genomic_DNA"/>
</dbReference>
<sequence>MTHCFQVIQTEKFQKILNWWLSLMFKIANIGMIYQELDFIWCSRSDFIMLTYVVPVHLALLVPSLMFHLSARIRADPYWRSKFATWGKISIFFVVANILLILITYGKSMSLIHVSVFFFFTLSNACLNGTLFLSIFFSEKNQMLNAKVEHIHDEQIQPELVAIPYQLADTKTEIV</sequence>
<feature type="transmembrane region" description="Helical" evidence="1">
    <location>
        <begin position="47"/>
        <end position="71"/>
    </location>
</feature>